<gene>
    <name evidence="2" type="ORF">F511_46721</name>
</gene>
<accession>A0A2Z6ZSU4</accession>
<protein>
    <submittedName>
        <fullName evidence="2">Kinesin-2</fullName>
    </submittedName>
</protein>
<keyword evidence="3" id="KW-1185">Reference proteome</keyword>
<evidence type="ECO:0000313" key="3">
    <source>
        <dbReference type="Proteomes" id="UP000250235"/>
    </source>
</evidence>
<feature type="compositionally biased region" description="Basic residues" evidence="1">
    <location>
        <begin position="24"/>
        <end position="45"/>
    </location>
</feature>
<feature type="region of interest" description="Disordered" evidence="1">
    <location>
        <begin position="19"/>
        <end position="52"/>
    </location>
</feature>
<reference evidence="2 3" key="1">
    <citation type="journal article" date="2015" name="Proc. Natl. Acad. Sci. U.S.A.">
        <title>The resurrection genome of Boea hygrometrica: A blueprint for survival of dehydration.</title>
        <authorList>
            <person name="Xiao L."/>
            <person name="Yang G."/>
            <person name="Zhang L."/>
            <person name="Yang X."/>
            <person name="Zhao S."/>
            <person name="Ji Z."/>
            <person name="Zhou Q."/>
            <person name="Hu M."/>
            <person name="Wang Y."/>
            <person name="Chen M."/>
            <person name="Xu Y."/>
            <person name="Jin H."/>
            <person name="Xiao X."/>
            <person name="Hu G."/>
            <person name="Bao F."/>
            <person name="Hu Y."/>
            <person name="Wan P."/>
            <person name="Li L."/>
            <person name="Deng X."/>
            <person name="Kuang T."/>
            <person name="Xiang C."/>
            <person name="Zhu J.K."/>
            <person name="Oliver M.J."/>
            <person name="He Y."/>
        </authorList>
    </citation>
    <scope>NUCLEOTIDE SEQUENCE [LARGE SCALE GENOMIC DNA]</scope>
    <source>
        <strain evidence="3">cv. XS01</strain>
    </source>
</reference>
<evidence type="ECO:0000313" key="2">
    <source>
        <dbReference type="EMBL" id="KZT76254.1"/>
    </source>
</evidence>
<name>A0A2Z6ZSU4_9LAMI</name>
<proteinExistence type="predicted"/>
<sequence length="163" mass="18196">MTSPELCRSWRPPPRKIAAAAAQRHAKREARSRAHRAASAHRRATSAHATIVRHPWRTAARWPLHHRAILRDSAAREETTLGRSIRNNLHGLLRDTAPSSSRHTSATVRNECAAIARLRAHVGAAACGGGVAVIQPFGFSDLKFKFLDTIWQRCIDQIQKPWL</sequence>
<evidence type="ECO:0000256" key="1">
    <source>
        <dbReference type="SAM" id="MobiDB-lite"/>
    </source>
</evidence>
<dbReference type="EMBL" id="KV138276">
    <property type="protein sequence ID" value="KZT76254.1"/>
    <property type="molecule type" value="Genomic_DNA"/>
</dbReference>
<dbReference type="AlphaFoldDB" id="A0A2Z6ZSU4"/>
<organism evidence="2 3">
    <name type="scientific">Dorcoceras hygrometricum</name>
    <dbReference type="NCBI Taxonomy" id="472368"/>
    <lineage>
        <taxon>Eukaryota</taxon>
        <taxon>Viridiplantae</taxon>
        <taxon>Streptophyta</taxon>
        <taxon>Embryophyta</taxon>
        <taxon>Tracheophyta</taxon>
        <taxon>Spermatophyta</taxon>
        <taxon>Magnoliopsida</taxon>
        <taxon>eudicotyledons</taxon>
        <taxon>Gunneridae</taxon>
        <taxon>Pentapetalae</taxon>
        <taxon>asterids</taxon>
        <taxon>lamiids</taxon>
        <taxon>Lamiales</taxon>
        <taxon>Gesneriaceae</taxon>
        <taxon>Didymocarpoideae</taxon>
        <taxon>Trichosporeae</taxon>
        <taxon>Loxocarpinae</taxon>
        <taxon>Dorcoceras</taxon>
    </lineage>
</organism>
<dbReference type="Proteomes" id="UP000250235">
    <property type="component" value="Unassembled WGS sequence"/>
</dbReference>